<reference evidence="2 3" key="1">
    <citation type="journal article" date="2011" name="Stand. Genomic Sci.">
        <title>Complete genome sequence of Marivirga tractuosa type strain (H-43).</title>
        <authorList>
            <person name="Pagani I."/>
            <person name="Chertkov O."/>
            <person name="Lapidus A."/>
            <person name="Lucas S."/>
            <person name="Del Rio T.G."/>
            <person name="Tice H."/>
            <person name="Copeland A."/>
            <person name="Cheng J.F."/>
            <person name="Nolan M."/>
            <person name="Saunders E."/>
            <person name="Pitluck S."/>
            <person name="Held B."/>
            <person name="Goodwin L."/>
            <person name="Liolios K."/>
            <person name="Ovchinikova G."/>
            <person name="Ivanova N."/>
            <person name="Mavromatis K."/>
            <person name="Pati A."/>
            <person name="Chen A."/>
            <person name="Palaniappan K."/>
            <person name="Land M."/>
            <person name="Hauser L."/>
            <person name="Jeffries C.D."/>
            <person name="Detter J.C."/>
            <person name="Han C."/>
            <person name="Tapia R."/>
            <person name="Ngatchou-Djao O.D."/>
            <person name="Rohde M."/>
            <person name="Goker M."/>
            <person name="Spring S."/>
            <person name="Sikorski J."/>
            <person name="Woyke T."/>
            <person name="Bristow J."/>
            <person name="Eisen J.A."/>
            <person name="Markowitz V."/>
            <person name="Hugenholtz P."/>
            <person name="Klenk H.P."/>
            <person name="Kyrpides N.C."/>
        </authorList>
    </citation>
    <scope>NUCLEOTIDE SEQUENCE [LARGE SCALE GENOMIC DNA]</scope>
    <source>
        <strain evidence="3">ATCC 23168 / DSM 4126 / NBRC 15989 / NCIMB 1408 / VKM B-1430 / H-43</strain>
    </source>
</reference>
<keyword evidence="3" id="KW-1185">Reference proteome</keyword>
<keyword evidence="1" id="KW-1133">Transmembrane helix</keyword>
<dbReference type="STRING" id="643867.Ftrac_0449"/>
<keyword evidence="1" id="KW-0472">Membrane</keyword>
<dbReference type="AlphaFoldDB" id="E4TNJ8"/>
<evidence type="ECO:0000313" key="2">
    <source>
        <dbReference type="EMBL" id="ADR20455.1"/>
    </source>
</evidence>
<feature type="transmembrane region" description="Helical" evidence="1">
    <location>
        <begin position="115"/>
        <end position="132"/>
    </location>
</feature>
<gene>
    <name evidence="2" type="ordered locus">Ftrac_0449</name>
</gene>
<accession>E4TNJ8</accession>
<dbReference type="EMBL" id="CP002349">
    <property type="protein sequence ID" value="ADR20455.1"/>
    <property type="molecule type" value="Genomic_DNA"/>
</dbReference>
<dbReference type="Proteomes" id="UP000008720">
    <property type="component" value="Chromosome"/>
</dbReference>
<feature type="transmembrane region" description="Helical" evidence="1">
    <location>
        <begin position="12"/>
        <end position="34"/>
    </location>
</feature>
<organism evidence="2 3">
    <name type="scientific">Marivirga tractuosa (strain ATCC 23168 / DSM 4126 / NBRC 15989 / NCIMB 1408 / VKM B-1430 / H-43)</name>
    <name type="common">Microscilla tractuosa</name>
    <name type="synonym">Flexibacter tractuosus</name>
    <dbReference type="NCBI Taxonomy" id="643867"/>
    <lineage>
        <taxon>Bacteria</taxon>
        <taxon>Pseudomonadati</taxon>
        <taxon>Bacteroidota</taxon>
        <taxon>Cytophagia</taxon>
        <taxon>Cytophagales</taxon>
        <taxon>Marivirgaceae</taxon>
        <taxon>Marivirga</taxon>
    </lineage>
</organism>
<dbReference type="KEGG" id="mtt:Ftrac_0449"/>
<proteinExistence type="predicted"/>
<dbReference type="HOGENOM" id="CLU_1842743_0_0_10"/>
<dbReference type="eggNOG" id="ENOG5032U4P">
    <property type="taxonomic scope" value="Bacteria"/>
</dbReference>
<feature type="transmembrane region" description="Helical" evidence="1">
    <location>
        <begin position="86"/>
        <end position="109"/>
    </location>
</feature>
<evidence type="ECO:0000313" key="3">
    <source>
        <dbReference type="Proteomes" id="UP000008720"/>
    </source>
</evidence>
<feature type="transmembrane region" description="Helical" evidence="1">
    <location>
        <begin position="54"/>
        <end position="74"/>
    </location>
</feature>
<name>E4TNJ8_MARTH</name>
<evidence type="ECO:0000256" key="1">
    <source>
        <dbReference type="SAM" id="Phobius"/>
    </source>
</evidence>
<sequence>MSQIITFQKALTVSQLLIGFLIAFHILIVSLTLFEIDFFMKYTWGGEIKSSDEFIKLEMVSILASSFCFSLILLRNRAKSKIWLIISRIGLSLFFFMFLLNTLGNILAASIFEKSLALVTILIAVLLLRIILEPIRKRS</sequence>
<protein>
    <submittedName>
        <fullName evidence="2">Uncharacterized protein</fullName>
    </submittedName>
</protein>
<keyword evidence="1" id="KW-0812">Transmembrane</keyword>